<reference evidence="1" key="1">
    <citation type="submission" date="2020-12" db="EMBL/GenBank/DDBJ databases">
        <title>Metabolic potential, ecology and presence of endohyphal bacteria is reflected in genomic diversity of Mucoromycotina.</title>
        <authorList>
            <person name="Muszewska A."/>
            <person name="Okrasinska A."/>
            <person name="Steczkiewicz K."/>
            <person name="Drgas O."/>
            <person name="Orlowska M."/>
            <person name="Perlinska-Lenart U."/>
            <person name="Aleksandrzak-Piekarczyk T."/>
            <person name="Szatraj K."/>
            <person name="Zielenkiewicz U."/>
            <person name="Pilsyk S."/>
            <person name="Malc E."/>
            <person name="Mieczkowski P."/>
            <person name="Kruszewska J.S."/>
            <person name="Biernat P."/>
            <person name="Pawlowska J."/>
        </authorList>
    </citation>
    <scope>NUCLEOTIDE SEQUENCE</scope>
    <source>
        <strain evidence="1">WA0000017839</strain>
    </source>
</reference>
<protein>
    <submittedName>
        <fullName evidence="1">Uncharacterized protein</fullName>
    </submittedName>
</protein>
<dbReference type="AlphaFoldDB" id="A0A8H7UTA6"/>
<keyword evidence="2" id="KW-1185">Reference proteome</keyword>
<dbReference type="Proteomes" id="UP000603453">
    <property type="component" value="Unassembled WGS sequence"/>
</dbReference>
<name>A0A8H7UTA6_9FUNG</name>
<proteinExistence type="predicted"/>
<dbReference type="OrthoDB" id="2250876at2759"/>
<evidence type="ECO:0000313" key="1">
    <source>
        <dbReference type="EMBL" id="KAG2193327.1"/>
    </source>
</evidence>
<sequence length="450" mass="50675">MNDLLYAHFALNNINCAKLSDPILVEKNRIVQMMAVNISSDSEEDNVDLDFVTVPTISEMKNTPPITDKNVTTRSYSQAIVHARKLMDRLQDEIDKNVWIIDKLGLEPFALTCLNSNGVTIEYNTLCHRSNLENMIGENFECKSLLPEKRKYDSDFIDTIVCPNLMPLIHRSPYRNMLMKLHHFNLNDDVAVLLNTDWMHVPQIKLACAQVLAGGILLNMISVEAILLNTIEVYGRTKNVDIHRETSTPEDSTLPPSSSLIIGTQSCSALVTSSLRLDCGRDSDVGPSSFSFVTSPQTAKIYIDNDSWKKAQKLALDKDTRSLESSYLIERAQQLRSHFHQPSTDHDNPCMIASQIFQTIGYAVMDSPKTASLSKQFIRLSKNQCKTGNMRHSLDDLLQPFDDDSSTITILYNISLNQILKQMAEIMSLNISRANKEVATNIQKCVRNSN</sequence>
<organism evidence="1 2">
    <name type="scientific">Mucor saturninus</name>
    <dbReference type="NCBI Taxonomy" id="64648"/>
    <lineage>
        <taxon>Eukaryota</taxon>
        <taxon>Fungi</taxon>
        <taxon>Fungi incertae sedis</taxon>
        <taxon>Mucoromycota</taxon>
        <taxon>Mucoromycotina</taxon>
        <taxon>Mucoromycetes</taxon>
        <taxon>Mucorales</taxon>
        <taxon>Mucorineae</taxon>
        <taxon>Mucoraceae</taxon>
        <taxon>Mucor</taxon>
    </lineage>
</organism>
<accession>A0A8H7UTA6</accession>
<evidence type="ECO:0000313" key="2">
    <source>
        <dbReference type="Proteomes" id="UP000603453"/>
    </source>
</evidence>
<comment type="caution">
    <text evidence="1">The sequence shown here is derived from an EMBL/GenBank/DDBJ whole genome shotgun (WGS) entry which is preliminary data.</text>
</comment>
<dbReference type="EMBL" id="JAEPRD010000239">
    <property type="protein sequence ID" value="KAG2193327.1"/>
    <property type="molecule type" value="Genomic_DNA"/>
</dbReference>
<gene>
    <name evidence="1" type="ORF">INT47_012474</name>
</gene>